<sequence>MMNFTMRGGLTGIPITYLALRHSVSNNLIHELERKAYGAKEPKLVSAAEENR</sequence>
<protein>
    <submittedName>
        <fullName evidence="1">Uncharacterized protein</fullName>
    </submittedName>
</protein>
<comment type="caution">
    <text evidence="1">The sequence shown here is derived from an EMBL/GenBank/DDBJ whole genome shotgun (WGS) entry which is preliminary data.</text>
</comment>
<proteinExistence type="predicted"/>
<dbReference type="AlphaFoldDB" id="A0A927F8Q8"/>
<evidence type="ECO:0000313" key="1">
    <source>
        <dbReference type="EMBL" id="MBD5779914.1"/>
    </source>
</evidence>
<keyword evidence="2" id="KW-1185">Reference proteome</keyword>
<dbReference type="Proteomes" id="UP000622317">
    <property type="component" value="Unassembled WGS sequence"/>
</dbReference>
<reference evidence="1" key="1">
    <citation type="submission" date="2020-09" db="EMBL/GenBank/DDBJ databases">
        <title>Pelagicoccus enzymogenes sp. nov. with an EPS production, isolated from marine sediment.</title>
        <authorList>
            <person name="Feng X."/>
        </authorList>
    </citation>
    <scope>NUCLEOTIDE SEQUENCE</scope>
    <source>
        <strain evidence="1">NFK12</strain>
    </source>
</reference>
<dbReference type="RefSeq" id="WP_191617042.1">
    <property type="nucleotide sequence ID" value="NZ_JACYFG010000022.1"/>
</dbReference>
<accession>A0A927F8Q8</accession>
<dbReference type="EMBL" id="JACYFG010000022">
    <property type="protein sequence ID" value="MBD5779914.1"/>
    <property type="molecule type" value="Genomic_DNA"/>
</dbReference>
<name>A0A927F8Q8_9BACT</name>
<evidence type="ECO:0000313" key="2">
    <source>
        <dbReference type="Proteomes" id="UP000622317"/>
    </source>
</evidence>
<gene>
    <name evidence="1" type="ORF">IEN85_10480</name>
</gene>
<organism evidence="1 2">
    <name type="scientific">Pelagicoccus enzymogenes</name>
    <dbReference type="NCBI Taxonomy" id="2773457"/>
    <lineage>
        <taxon>Bacteria</taxon>
        <taxon>Pseudomonadati</taxon>
        <taxon>Verrucomicrobiota</taxon>
        <taxon>Opitutia</taxon>
        <taxon>Puniceicoccales</taxon>
        <taxon>Pelagicoccaceae</taxon>
        <taxon>Pelagicoccus</taxon>
    </lineage>
</organism>